<feature type="domain" description="Holliday junction regulator protein family C-terminal" evidence="6">
    <location>
        <begin position="486"/>
        <end position="547"/>
    </location>
</feature>
<dbReference type="Proteomes" id="UP000189704">
    <property type="component" value="Unplaced"/>
</dbReference>
<feature type="domain" description="Holliday junction recognition protein HJURP central" evidence="5">
    <location>
        <begin position="348"/>
        <end position="462"/>
    </location>
</feature>
<feature type="domain" description="Holliday junction regulator protein family C-terminal" evidence="6">
    <location>
        <begin position="626"/>
        <end position="685"/>
    </location>
</feature>
<dbReference type="CTD" id="55355"/>
<evidence type="ECO:0000313" key="8">
    <source>
        <dbReference type="RefSeq" id="XP_008054582.2"/>
    </source>
</evidence>
<dbReference type="Gene3D" id="6.10.250.2320">
    <property type="match status" value="1"/>
</dbReference>
<name>A0A1U7TNF6_CARSF</name>
<dbReference type="OrthoDB" id="9948556at2759"/>
<dbReference type="GO" id="GO:0003677">
    <property type="term" value="F:DNA binding"/>
    <property type="evidence" value="ECO:0007669"/>
    <property type="project" value="UniProtKB-KW"/>
</dbReference>
<evidence type="ECO:0000256" key="3">
    <source>
        <dbReference type="ARBA" id="ARBA00023242"/>
    </source>
</evidence>
<evidence type="ECO:0000256" key="1">
    <source>
        <dbReference type="ARBA" id="ARBA00004123"/>
    </source>
</evidence>
<feature type="region of interest" description="Disordered" evidence="4">
    <location>
        <begin position="595"/>
        <end position="614"/>
    </location>
</feature>
<dbReference type="Pfam" id="PF12347">
    <property type="entry name" value="HJURP_C"/>
    <property type="match status" value="2"/>
</dbReference>
<dbReference type="KEGG" id="csyr:103258697"/>
<dbReference type="GO" id="GO:0034080">
    <property type="term" value="P:CENP-A containing chromatin assembly"/>
    <property type="evidence" value="ECO:0007669"/>
    <property type="project" value="TreeGrafter"/>
</dbReference>
<dbReference type="RefSeq" id="XP_008054582.2">
    <property type="nucleotide sequence ID" value="XM_008056391.2"/>
</dbReference>
<keyword evidence="2" id="KW-0238">DNA-binding</keyword>
<protein>
    <submittedName>
        <fullName evidence="8">Holliday junction recognition protein</fullName>
    </submittedName>
</protein>
<dbReference type="AlphaFoldDB" id="A0A1U7TNF6"/>
<feature type="region of interest" description="Disordered" evidence="4">
    <location>
        <begin position="176"/>
        <end position="213"/>
    </location>
</feature>
<gene>
    <name evidence="8" type="primary">HJURP</name>
</gene>
<reference evidence="8" key="1">
    <citation type="submission" date="2025-08" db="UniProtKB">
        <authorList>
            <consortium name="RefSeq"/>
        </authorList>
    </citation>
    <scope>IDENTIFICATION</scope>
</reference>
<dbReference type="GO" id="GO:0042393">
    <property type="term" value="F:histone binding"/>
    <property type="evidence" value="ECO:0007669"/>
    <property type="project" value="InterPro"/>
</dbReference>
<organism evidence="7 8">
    <name type="scientific">Carlito syrichta</name>
    <name type="common">Philippine tarsier</name>
    <name type="synonym">Tarsius syrichta</name>
    <dbReference type="NCBI Taxonomy" id="1868482"/>
    <lineage>
        <taxon>Eukaryota</taxon>
        <taxon>Metazoa</taxon>
        <taxon>Chordata</taxon>
        <taxon>Craniata</taxon>
        <taxon>Vertebrata</taxon>
        <taxon>Euteleostomi</taxon>
        <taxon>Mammalia</taxon>
        <taxon>Eutheria</taxon>
        <taxon>Euarchontoglires</taxon>
        <taxon>Primates</taxon>
        <taxon>Haplorrhini</taxon>
        <taxon>Tarsiiformes</taxon>
        <taxon>Tarsiidae</taxon>
        <taxon>Carlito</taxon>
    </lineage>
</organism>
<keyword evidence="7" id="KW-1185">Reference proteome</keyword>
<evidence type="ECO:0000256" key="4">
    <source>
        <dbReference type="SAM" id="MobiDB-lite"/>
    </source>
</evidence>
<dbReference type="InterPro" id="IPR021052">
    <property type="entry name" value="HJURP_central_dom"/>
</dbReference>
<dbReference type="InterPro" id="IPR022102">
    <property type="entry name" value="HJURP_C"/>
</dbReference>
<feature type="compositionally biased region" description="Polar residues" evidence="4">
    <location>
        <begin position="264"/>
        <end position="276"/>
    </location>
</feature>
<dbReference type="STRING" id="1868482.ENSTSYP00000029571"/>
<dbReference type="GO" id="GO:0005634">
    <property type="term" value="C:nucleus"/>
    <property type="evidence" value="ECO:0007669"/>
    <property type="project" value="UniProtKB-SubCell"/>
</dbReference>
<proteinExistence type="predicted"/>
<accession>A0A1U7TNF6</accession>
<evidence type="ECO:0000256" key="2">
    <source>
        <dbReference type="ARBA" id="ARBA00023125"/>
    </source>
</evidence>
<comment type="subcellular location">
    <subcellularLocation>
        <location evidence="1">Nucleus</location>
    </subcellularLocation>
</comment>
<dbReference type="PANTHER" id="PTHR15992">
    <property type="entry name" value="HOLLIDAY JUNCTION RECOGNITION PROTEIN"/>
    <property type="match status" value="1"/>
</dbReference>
<evidence type="ECO:0000259" key="5">
    <source>
        <dbReference type="Pfam" id="PF12346"/>
    </source>
</evidence>
<keyword evidence="3" id="KW-0539">Nucleus</keyword>
<dbReference type="GeneID" id="103258697"/>
<feature type="region of interest" description="Disordered" evidence="4">
    <location>
        <begin position="264"/>
        <end position="299"/>
    </location>
</feature>
<evidence type="ECO:0000313" key="7">
    <source>
        <dbReference type="Proteomes" id="UP000189704"/>
    </source>
</evidence>
<sequence length="805" mass="90694">MGEWCVFHRILARYSRLKSTRAARETKRALPYPSRRGAPRTLAPLRLARCWGRGQKRVRGLAGRKRALAVEFCAGWLLCLLRAMAGKVLEKDELLRKLRNNRRRFQRHMQQLIAKYNRPFEDDPLVHMATLTYETPQGLRIWGGRLIKERNKGQIQAFTVVSGNRIDGSMQATAQGHELPSHCSQVPKADSENSDSDTTLNQEDPVAWTLTPAVPQSPLKNELRRKYLTQVDILLQDPGYFERVDNTAGKDACMTLFPSLASPTTSAPGSCGSVSGKSPGDPAKPTSSPRERDPSCPSSIDMAIVPRNDSLLLPGISSSSLLSSESFEDDDICNVTISDLYSGMLHSMSRLLSAKPSSIISTKISILQNWNSRRRHRCRSRMNNTYCKRGRHYQRSSKERILPCSEPVKDIRALRDYKNLLDVSCHKTSLKLENVFPEVNKPQIHKLDPSWKELKVMPQKYSSSTYFSPSVMHNLDQENRLMMLKWLISPVKIGSRPRILQGPGENRQREIEIRFDKLHQKYCLSPRNHSHLAGPPDSRALDVYRGGPGVPLSLERHRLSLPLRRGKAKRLSEVFENLGSRSVSKCLPKSDSFLSVSEADPTQNPDHSQWTSGLHFQENNSRVFRKSVSPSKTISVPRIGPLVCGRNHYDEIKEKFDKLHQKYYPRLPQQTKAPVCIEVSPDAASVEVQDQTEVSLGKLNPDSHFQNCQKLSPPLEYIKSPLGSPAIEAHSSRCVACATRRDHQYPAKRRRLSDPQGCGYLANSQDASSGVDRAILRPGEQGSSSQPNSEEKKVCLFVECEDLCE</sequence>
<dbReference type="Pfam" id="PF12346">
    <property type="entry name" value="HJURP_mid"/>
    <property type="match status" value="1"/>
</dbReference>
<dbReference type="GO" id="GO:0000775">
    <property type="term" value="C:chromosome, centromeric region"/>
    <property type="evidence" value="ECO:0007669"/>
    <property type="project" value="TreeGrafter"/>
</dbReference>
<dbReference type="PANTHER" id="PTHR15992:SF5">
    <property type="entry name" value="HOLLIDAY JUNCTION RECOGNITION PROTEIN"/>
    <property type="match status" value="1"/>
</dbReference>
<evidence type="ECO:0000259" key="6">
    <source>
        <dbReference type="Pfam" id="PF12347"/>
    </source>
</evidence>